<evidence type="ECO:0000313" key="1">
    <source>
        <dbReference type="EMBL" id="KAH0548566.1"/>
    </source>
</evidence>
<gene>
    <name evidence="1" type="ORF">GP486_007890</name>
</gene>
<organism evidence="1 2">
    <name type="scientific">Trichoglossum hirsutum</name>
    <dbReference type="NCBI Taxonomy" id="265104"/>
    <lineage>
        <taxon>Eukaryota</taxon>
        <taxon>Fungi</taxon>
        <taxon>Dikarya</taxon>
        <taxon>Ascomycota</taxon>
        <taxon>Pezizomycotina</taxon>
        <taxon>Geoglossomycetes</taxon>
        <taxon>Geoglossales</taxon>
        <taxon>Geoglossaceae</taxon>
        <taxon>Trichoglossum</taxon>
    </lineage>
</organism>
<name>A0A9P8IAZ9_9PEZI</name>
<comment type="caution">
    <text evidence="1">The sequence shown here is derived from an EMBL/GenBank/DDBJ whole genome shotgun (WGS) entry which is preliminary data.</text>
</comment>
<dbReference type="EMBL" id="JAGHQM010002531">
    <property type="protein sequence ID" value="KAH0548566.1"/>
    <property type="molecule type" value="Genomic_DNA"/>
</dbReference>
<dbReference type="Proteomes" id="UP000750711">
    <property type="component" value="Unassembled WGS sequence"/>
</dbReference>
<accession>A0A9P8IAZ9</accession>
<keyword evidence="2" id="KW-1185">Reference proteome</keyword>
<evidence type="ECO:0000313" key="2">
    <source>
        <dbReference type="Proteomes" id="UP000750711"/>
    </source>
</evidence>
<reference evidence="1" key="1">
    <citation type="submission" date="2021-03" db="EMBL/GenBank/DDBJ databases">
        <title>Comparative genomics and phylogenomic investigation of the class Geoglossomycetes provide insights into ecological specialization and systematics.</title>
        <authorList>
            <person name="Melie T."/>
            <person name="Pirro S."/>
            <person name="Miller A.N."/>
            <person name="Quandt A."/>
        </authorList>
    </citation>
    <scope>NUCLEOTIDE SEQUENCE</scope>
    <source>
        <strain evidence="1">CAQ_001_2017</strain>
    </source>
</reference>
<proteinExistence type="predicted"/>
<sequence>MTSQASRPNITTSESLTVPFSSRRTSIELVEYIDMTQDNILLESFAPHDSQALISTSDSQENLLGYVILSLEAKASGNKSGKYLTEDELKLHLLMLRPVQDLLEQQKIKIMQLKVDIEGLQARILQVSKSKLDKDVRGKRKRVVGE</sequence>
<dbReference type="AlphaFoldDB" id="A0A9P8IAZ9"/>
<protein>
    <submittedName>
        <fullName evidence="1">Uncharacterized protein</fullName>
    </submittedName>
</protein>